<feature type="region of interest" description="Disordered" evidence="2">
    <location>
        <begin position="161"/>
        <end position="190"/>
    </location>
</feature>
<keyword evidence="4" id="KW-1185">Reference proteome</keyword>
<accession>A0AAD2AGG2</accession>
<dbReference type="PANTHER" id="PTHR46108:SF4">
    <property type="entry name" value="BLUE CHEESE"/>
    <property type="match status" value="1"/>
</dbReference>
<dbReference type="AlphaFoldDB" id="A0AAD2AGG2"/>
<evidence type="ECO:0000313" key="3">
    <source>
        <dbReference type="EMBL" id="CAI9785691.1"/>
    </source>
</evidence>
<dbReference type="Proteomes" id="UP000834106">
    <property type="component" value="Chromosome 22"/>
</dbReference>
<organism evidence="3 4">
    <name type="scientific">Fraxinus pennsylvanica</name>
    <dbReference type="NCBI Taxonomy" id="56036"/>
    <lineage>
        <taxon>Eukaryota</taxon>
        <taxon>Viridiplantae</taxon>
        <taxon>Streptophyta</taxon>
        <taxon>Embryophyta</taxon>
        <taxon>Tracheophyta</taxon>
        <taxon>Spermatophyta</taxon>
        <taxon>Magnoliopsida</taxon>
        <taxon>eudicotyledons</taxon>
        <taxon>Gunneridae</taxon>
        <taxon>Pentapetalae</taxon>
        <taxon>asterids</taxon>
        <taxon>lamiids</taxon>
        <taxon>Lamiales</taxon>
        <taxon>Oleaceae</taxon>
        <taxon>Oleeae</taxon>
        <taxon>Fraxinus</taxon>
    </lineage>
</organism>
<gene>
    <name evidence="3" type="ORF">FPE_LOCUS33121</name>
</gene>
<feature type="region of interest" description="Disordered" evidence="2">
    <location>
        <begin position="17"/>
        <end position="39"/>
    </location>
</feature>
<dbReference type="PANTHER" id="PTHR46108">
    <property type="entry name" value="BLUE CHEESE"/>
    <property type="match status" value="1"/>
</dbReference>
<feature type="compositionally biased region" description="Polar residues" evidence="2">
    <location>
        <begin position="161"/>
        <end position="179"/>
    </location>
</feature>
<reference evidence="3" key="1">
    <citation type="submission" date="2023-05" db="EMBL/GenBank/DDBJ databases">
        <authorList>
            <person name="Huff M."/>
        </authorList>
    </citation>
    <scope>NUCLEOTIDE SEQUENCE</scope>
</reference>
<dbReference type="InterPro" id="IPR051944">
    <property type="entry name" value="BEACH_domain_protein"/>
</dbReference>
<evidence type="ECO:0000256" key="2">
    <source>
        <dbReference type="SAM" id="MobiDB-lite"/>
    </source>
</evidence>
<dbReference type="EMBL" id="OU503057">
    <property type="protein sequence ID" value="CAI9785691.1"/>
    <property type="molecule type" value="Genomic_DNA"/>
</dbReference>
<protein>
    <submittedName>
        <fullName evidence="3">Uncharacterized protein</fullName>
    </submittedName>
</protein>
<keyword evidence="1" id="KW-0853">WD repeat</keyword>
<evidence type="ECO:0000313" key="4">
    <source>
        <dbReference type="Proteomes" id="UP000834106"/>
    </source>
</evidence>
<name>A0AAD2AGG2_9LAMI</name>
<sequence length="374" mass="40524">MKWTTLLKEFKEKVGFSLAPPASSSPSDSNNNVNRVSPSSQDYELLHSWAAHAMRTAKELTVTKEDKNLNDGHEASSFQKMFSNFPQDQVQLAMTSSSTGSFSQGHHVSSSEDVPAFSNIVAGEKSETVITTFQQQLDKSVKEDEKSGMIITGEAVDHVSNATSGSKKFTSHDTSNTPDQIHHADSQGSPSFATIESPILSERSNSRISFTPSPVLALTSWVGDASHNGSKGQLASNSSLEFSTSVNEINSSSDLKMCSQDLNILCSISPKLLLEVDDSGYGGGPCSAAASAVLDFMAVVPSDLVTEQIKAAKAVETILESVPLYVDAESVLIFQGLCLTRLMNFLERRLLRDDEENEKRLDKSRRSLNFDALS</sequence>
<evidence type="ECO:0000256" key="1">
    <source>
        <dbReference type="ARBA" id="ARBA00022574"/>
    </source>
</evidence>
<proteinExistence type="predicted"/>